<dbReference type="EMBL" id="JAQNDM010000002">
    <property type="protein sequence ID" value="MDC0712486.1"/>
    <property type="molecule type" value="Genomic_DNA"/>
</dbReference>
<organism evidence="2 3">
    <name type="scientific">Stigmatella ashevillensis</name>
    <dbReference type="NCBI Taxonomy" id="2995309"/>
    <lineage>
        <taxon>Bacteria</taxon>
        <taxon>Pseudomonadati</taxon>
        <taxon>Myxococcota</taxon>
        <taxon>Myxococcia</taxon>
        <taxon>Myxococcales</taxon>
        <taxon>Cystobacterineae</taxon>
        <taxon>Archangiaceae</taxon>
        <taxon>Stigmatella</taxon>
    </lineage>
</organism>
<keyword evidence="2" id="KW-0378">Hydrolase</keyword>
<feature type="transmembrane region" description="Helical" evidence="1">
    <location>
        <begin position="58"/>
        <end position="78"/>
    </location>
</feature>
<accession>A0ABT5DJE8</accession>
<reference evidence="2 3" key="1">
    <citation type="submission" date="2022-11" db="EMBL/GenBank/DDBJ databases">
        <title>Minimal conservation of predation-associated metabolite biosynthetic gene clusters underscores biosynthetic potential of Myxococcota including descriptions for ten novel species: Archangium lansinium sp. nov., Myxococcus landrumus sp. nov., Nannocystis bai.</title>
        <authorList>
            <person name="Ahearne A."/>
            <person name="Stevens C."/>
            <person name="Dowd S."/>
        </authorList>
    </citation>
    <scope>NUCLEOTIDE SEQUENCE [LARGE SCALE GENOMIC DNA]</scope>
    <source>
        <strain evidence="2 3">NCWAL01</strain>
    </source>
</reference>
<feature type="transmembrane region" description="Helical" evidence="1">
    <location>
        <begin position="142"/>
        <end position="163"/>
    </location>
</feature>
<dbReference type="RefSeq" id="WP_272146301.1">
    <property type="nucleotide sequence ID" value="NZ_JAQNDM010000002.1"/>
</dbReference>
<dbReference type="InterPro" id="IPR007404">
    <property type="entry name" value="YdjM-like"/>
</dbReference>
<protein>
    <submittedName>
        <fullName evidence="2">Metal-dependent hydrolase</fullName>
    </submittedName>
</protein>
<keyword evidence="1" id="KW-0812">Transmembrane</keyword>
<comment type="caution">
    <text evidence="2">The sequence shown here is derived from an EMBL/GenBank/DDBJ whole genome shotgun (WGS) entry which is preliminary data.</text>
</comment>
<name>A0ABT5DJE8_9BACT</name>
<dbReference type="GO" id="GO:0016787">
    <property type="term" value="F:hydrolase activity"/>
    <property type="evidence" value="ECO:0007669"/>
    <property type="project" value="UniProtKB-KW"/>
</dbReference>
<feature type="transmembrane region" description="Helical" evidence="1">
    <location>
        <begin position="175"/>
        <end position="194"/>
    </location>
</feature>
<evidence type="ECO:0000313" key="3">
    <source>
        <dbReference type="Proteomes" id="UP001221838"/>
    </source>
</evidence>
<evidence type="ECO:0000313" key="2">
    <source>
        <dbReference type="EMBL" id="MDC0712486.1"/>
    </source>
</evidence>
<keyword evidence="1" id="KW-0472">Membrane</keyword>
<feature type="transmembrane region" description="Helical" evidence="1">
    <location>
        <begin position="28"/>
        <end position="46"/>
    </location>
</feature>
<proteinExistence type="predicted"/>
<dbReference type="Proteomes" id="UP001221838">
    <property type="component" value="Unassembled WGS sequence"/>
</dbReference>
<keyword evidence="3" id="KW-1185">Reference proteome</keyword>
<sequence length="197" mass="21047">MSSFIGHGLAALTVYAMARPARPVHWNWLIWLAVLALAPDVDYLVASLRLPGTPLIRVTHSLAGCLALPALTSAVLFLRGERGARLGWQSLQAACAGLSHVALDVLVGVTPAALLWPFSRATFVFPVGVLPSAGWPRLSNPYFYRNLLIELGVLVPSIASLLLLRHGALGVRARVLWGAGLALLSLGFMVWAASLSR</sequence>
<keyword evidence="1" id="KW-1133">Transmembrane helix</keyword>
<gene>
    <name evidence="2" type="ORF">POL68_28750</name>
</gene>
<evidence type="ECO:0000256" key="1">
    <source>
        <dbReference type="SAM" id="Phobius"/>
    </source>
</evidence>
<dbReference type="Pfam" id="PF04307">
    <property type="entry name" value="YdjM"/>
    <property type="match status" value="1"/>
</dbReference>